<keyword evidence="2" id="KW-1185">Reference proteome</keyword>
<protein>
    <submittedName>
        <fullName evidence="1">Uncharacterized protein</fullName>
    </submittedName>
</protein>
<organism evidence="1 2">
    <name type="scientific">Occallatibacter riparius</name>
    <dbReference type="NCBI Taxonomy" id="1002689"/>
    <lineage>
        <taxon>Bacteria</taxon>
        <taxon>Pseudomonadati</taxon>
        <taxon>Acidobacteriota</taxon>
        <taxon>Terriglobia</taxon>
        <taxon>Terriglobales</taxon>
        <taxon>Acidobacteriaceae</taxon>
        <taxon>Occallatibacter</taxon>
    </lineage>
</organism>
<dbReference type="EMBL" id="CP093313">
    <property type="protein sequence ID" value="UWZ86023.1"/>
    <property type="molecule type" value="Genomic_DNA"/>
</dbReference>
<dbReference type="AlphaFoldDB" id="A0A9J7BTR0"/>
<gene>
    <name evidence="1" type="ORF">MOP44_08770</name>
</gene>
<evidence type="ECO:0000313" key="1">
    <source>
        <dbReference type="EMBL" id="UWZ86023.1"/>
    </source>
</evidence>
<accession>A0A9J7BTR0</accession>
<proteinExistence type="predicted"/>
<dbReference type="KEGG" id="orp:MOP44_08770"/>
<reference evidence="1" key="1">
    <citation type="submission" date="2021-04" db="EMBL/GenBank/DDBJ databases">
        <title>Phylogenetic analysis of Acidobacteriaceae.</title>
        <authorList>
            <person name="Qiu L."/>
            <person name="Zhang Q."/>
        </authorList>
    </citation>
    <scope>NUCLEOTIDE SEQUENCE</scope>
    <source>
        <strain evidence="1">DSM 25168</strain>
    </source>
</reference>
<dbReference type="SUPFAM" id="SSF51182">
    <property type="entry name" value="RmlC-like cupins"/>
    <property type="match status" value="1"/>
</dbReference>
<dbReference type="InterPro" id="IPR011051">
    <property type="entry name" value="RmlC_Cupin_sf"/>
</dbReference>
<dbReference type="Proteomes" id="UP001059380">
    <property type="component" value="Chromosome"/>
</dbReference>
<evidence type="ECO:0000313" key="2">
    <source>
        <dbReference type="Proteomes" id="UP001059380"/>
    </source>
</evidence>
<name>A0A9J7BTR0_9BACT</name>
<sequence>MLDGELELTIEGELHVAHAGLAVVVPANARPFRSRAYGRASSDCRLAAPALKLPGSPPLR</sequence>